<dbReference type="Pfam" id="PF01203">
    <property type="entry name" value="T2SSN"/>
    <property type="match status" value="1"/>
</dbReference>
<evidence type="ECO:0000256" key="3">
    <source>
        <dbReference type="ARBA" id="ARBA00021563"/>
    </source>
</evidence>
<proteinExistence type="inferred from homology"/>
<keyword evidence="5" id="KW-1003">Cell membrane</keyword>
<evidence type="ECO:0000256" key="1">
    <source>
        <dbReference type="ARBA" id="ARBA00004533"/>
    </source>
</evidence>
<dbReference type="Proteomes" id="UP000663903">
    <property type="component" value="Chromosome"/>
</dbReference>
<evidence type="ECO:0000256" key="2">
    <source>
        <dbReference type="ARBA" id="ARBA00007208"/>
    </source>
</evidence>
<keyword evidence="4" id="KW-0813">Transport</keyword>
<evidence type="ECO:0000256" key="9">
    <source>
        <dbReference type="ARBA" id="ARBA00023136"/>
    </source>
</evidence>
<dbReference type="GO" id="GO:0005886">
    <property type="term" value="C:plasma membrane"/>
    <property type="evidence" value="ECO:0007669"/>
    <property type="project" value="UniProtKB-SubCell"/>
</dbReference>
<evidence type="ECO:0000313" key="11">
    <source>
        <dbReference type="EMBL" id="QTD46221.1"/>
    </source>
</evidence>
<keyword evidence="12" id="KW-1185">Reference proteome</keyword>
<keyword evidence="7" id="KW-0812">Transmembrane</keyword>
<gene>
    <name evidence="11" type="primary">gspN</name>
    <name evidence="11" type="ORF">J1M35_04785</name>
</gene>
<accession>A0A975CI33</accession>
<dbReference type="GO" id="GO:0015627">
    <property type="term" value="C:type II protein secretion system complex"/>
    <property type="evidence" value="ECO:0007669"/>
    <property type="project" value="InterPro"/>
</dbReference>
<name>A0A975CI33_9BURK</name>
<evidence type="ECO:0000256" key="7">
    <source>
        <dbReference type="ARBA" id="ARBA00022692"/>
    </source>
</evidence>
<evidence type="ECO:0000256" key="4">
    <source>
        <dbReference type="ARBA" id="ARBA00022448"/>
    </source>
</evidence>
<dbReference type="AlphaFoldDB" id="A0A975CI33"/>
<sequence>MRRAAPAGRVRALPANRPPWGWALAGALLGLLLVGVLAAPARWLAAGVARGTAGMVQLAEPQGSLWNGSARLLLTGGAGSQDRVALPGRVQWRLRPALGGLALAMTADCCTPTDPLALRINPRWGGARVELQDAQTLWPAALLAGLGTPFNTIQPQGELALATQGLAAEWRAGRASLTGGAELTLRHVSSRLSTLQPLGSYRVQLQGGDAPGFTLSTLEGALQMSGAGQWVGGRLRFSGEATATPEHQAQLANLLNLLGRRQGDRAIMSFG</sequence>
<protein>
    <recommendedName>
        <fullName evidence="3">Type II secretion system protein N</fullName>
    </recommendedName>
    <alternativeName>
        <fullName evidence="10">General secretion pathway protein N</fullName>
    </alternativeName>
</protein>
<dbReference type="InterPro" id="IPR022792">
    <property type="entry name" value="T2SS_protein-GspN"/>
</dbReference>
<evidence type="ECO:0000313" key="12">
    <source>
        <dbReference type="Proteomes" id="UP000663903"/>
    </source>
</evidence>
<keyword evidence="6" id="KW-0997">Cell inner membrane</keyword>
<evidence type="ECO:0000256" key="10">
    <source>
        <dbReference type="ARBA" id="ARBA00030772"/>
    </source>
</evidence>
<organism evidence="11 12">
    <name type="scientific">Ottowia testudinis</name>
    <dbReference type="NCBI Taxonomy" id="2816950"/>
    <lineage>
        <taxon>Bacteria</taxon>
        <taxon>Pseudomonadati</taxon>
        <taxon>Pseudomonadota</taxon>
        <taxon>Betaproteobacteria</taxon>
        <taxon>Burkholderiales</taxon>
        <taxon>Comamonadaceae</taxon>
        <taxon>Ottowia</taxon>
    </lineage>
</organism>
<keyword evidence="9" id="KW-0472">Membrane</keyword>
<dbReference type="EMBL" id="CP071796">
    <property type="protein sequence ID" value="QTD46221.1"/>
    <property type="molecule type" value="Genomic_DNA"/>
</dbReference>
<comment type="similarity">
    <text evidence="2">Belongs to the GSP N family.</text>
</comment>
<evidence type="ECO:0000256" key="5">
    <source>
        <dbReference type="ARBA" id="ARBA00022475"/>
    </source>
</evidence>
<comment type="subcellular location">
    <subcellularLocation>
        <location evidence="1">Cell inner membrane</location>
    </subcellularLocation>
</comment>
<reference evidence="11" key="1">
    <citation type="submission" date="2021-03" db="EMBL/GenBank/DDBJ databases">
        <title>Ottowia sp. 27C isolated from the cloaca of a Giant Asian pond turtle (Heosemys grandis).</title>
        <authorList>
            <person name="Spergser J."/>
            <person name="Busse H.-J."/>
        </authorList>
    </citation>
    <scope>NUCLEOTIDE SEQUENCE</scope>
    <source>
        <strain evidence="11">27C</strain>
    </source>
</reference>
<dbReference type="GO" id="GO:0015628">
    <property type="term" value="P:protein secretion by the type II secretion system"/>
    <property type="evidence" value="ECO:0007669"/>
    <property type="project" value="InterPro"/>
</dbReference>
<evidence type="ECO:0000256" key="6">
    <source>
        <dbReference type="ARBA" id="ARBA00022519"/>
    </source>
</evidence>
<dbReference type="KEGG" id="otd:J1M35_04785"/>
<keyword evidence="8" id="KW-0653">Protein transport</keyword>
<evidence type="ECO:0000256" key="8">
    <source>
        <dbReference type="ARBA" id="ARBA00022927"/>
    </source>
</evidence>
<dbReference type="RefSeq" id="WP_208010120.1">
    <property type="nucleotide sequence ID" value="NZ_CP071796.1"/>
</dbReference>